<feature type="domain" description="SWIM-type" evidence="4">
    <location>
        <begin position="180"/>
        <end position="217"/>
    </location>
</feature>
<dbReference type="InterPro" id="IPR001841">
    <property type="entry name" value="Znf_RING"/>
</dbReference>
<evidence type="ECO:0000256" key="1">
    <source>
        <dbReference type="PROSITE-ProRule" id="PRU00175"/>
    </source>
</evidence>
<keyword evidence="1" id="KW-0479">Metal-binding</keyword>
<organism evidence="5 6">
    <name type="scientific">Lecanosticta acicola</name>
    <dbReference type="NCBI Taxonomy" id="111012"/>
    <lineage>
        <taxon>Eukaryota</taxon>
        <taxon>Fungi</taxon>
        <taxon>Dikarya</taxon>
        <taxon>Ascomycota</taxon>
        <taxon>Pezizomycotina</taxon>
        <taxon>Dothideomycetes</taxon>
        <taxon>Dothideomycetidae</taxon>
        <taxon>Mycosphaerellales</taxon>
        <taxon>Mycosphaerellaceae</taxon>
        <taxon>Lecanosticta</taxon>
    </lineage>
</organism>
<protein>
    <submittedName>
        <fullName evidence="5">Delta-aminolevulinic acid dehydratase</fullName>
    </submittedName>
</protein>
<feature type="domain" description="RING-type" evidence="3">
    <location>
        <begin position="267"/>
        <end position="312"/>
    </location>
</feature>
<evidence type="ECO:0000259" key="3">
    <source>
        <dbReference type="PROSITE" id="PS50089"/>
    </source>
</evidence>
<dbReference type="InterPro" id="IPR007527">
    <property type="entry name" value="Znf_SWIM"/>
</dbReference>
<dbReference type="InterPro" id="IPR039903">
    <property type="entry name" value="Zswim2"/>
</dbReference>
<keyword evidence="1" id="KW-0863">Zinc-finger</keyword>
<evidence type="ECO:0000256" key="2">
    <source>
        <dbReference type="SAM" id="MobiDB-lite"/>
    </source>
</evidence>
<dbReference type="PROSITE" id="PS50089">
    <property type="entry name" value="ZF_RING_2"/>
    <property type="match status" value="1"/>
</dbReference>
<evidence type="ECO:0000259" key="4">
    <source>
        <dbReference type="PROSITE" id="PS50966"/>
    </source>
</evidence>
<dbReference type="GO" id="GO:0008270">
    <property type="term" value="F:zinc ion binding"/>
    <property type="evidence" value="ECO:0007669"/>
    <property type="project" value="UniProtKB-KW"/>
</dbReference>
<keyword evidence="6" id="KW-1185">Reference proteome</keyword>
<gene>
    <name evidence="5" type="ORF">LECACI_7A004410</name>
</gene>
<dbReference type="PANTHER" id="PTHR21540">
    <property type="entry name" value="RING FINGER AND SWIM DOMAIN-CONTAINING PROTEIN 2"/>
    <property type="match status" value="1"/>
</dbReference>
<sequence length="353" mass="40210">MTTEEGLRRSGRARKQVETYAEGPAEQENITAAAAPKKNKASRKKRIKAEVEEEDDEHDDDFVDERPKKRGKLTFYPVPPKKTGKSAHWKDTSWMSNVAEQRVAREQAPIPKLGPGKREERLRSYIDGVPEWYQRFLQSASTQKMFILDRMRDVEQDCHAHHDDCPFEALTIAGSSGNVYRVRISHITSCTCPVGNFAKKGEVKQCKHVLYVLHHVLKAPEHLKFQPAFLTAELRELFTHAGPLPEQIVEEQASEDGNRKSLEDAECPICYMEWTKDDEIVWCKAACGNNLHKGCFQQWAQIKANVTCPLCRTPWQENDNPGKQKATVVEVGETTGHYGSGGYRNVRDQLEYD</sequence>
<comment type="caution">
    <text evidence="5">The sequence shown here is derived from an EMBL/GenBank/DDBJ whole genome shotgun (WGS) entry which is preliminary data.</text>
</comment>
<dbReference type="Proteomes" id="UP001296104">
    <property type="component" value="Unassembled WGS sequence"/>
</dbReference>
<dbReference type="Pfam" id="PF13639">
    <property type="entry name" value="zf-RING_2"/>
    <property type="match status" value="1"/>
</dbReference>
<accession>A0AAI8YYQ3</accession>
<proteinExistence type="predicted"/>
<dbReference type="PANTHER" id="PTHR21540:SF0">
    <property type="entry name" value="PHD FAMILY PROTEIN"/>
    <property type="match status" value="1"/>
</dbReference>
<feature type="region of interest" description="Disordered" evidence="2">
    <location>
        <begin position="1"/>
        <end position="88"/>
    </location>
</feature>
<name>A0AAI8YYQ3_9PEZI</name>
<dbReference type="InterPro" id="IPR013083">
    <property type="entry name" value="Znf_RING/FYVE/PHD"/>
</dbReference>
<dbReference type="GO" id="GO:0061630">
    <property type="term" value="F:ubiquitin protein ligase activity"/>
    <property type="evidence" value="ECO:0007669"/>
    <property type="project" value="InterPro"/>
</dbReference>
<feature type="compositionally biased region" description="Basic residues" evidence="2">
    <location>
        <begin position="37"/>
        <end position="47"/>
    </location>
</feature>
<dbReference type="CDD" id="cd16494">
    <property type="entry name" value="RING-CH-C4HC3_ZSWM2"/>
    <property type="match status" value="1"/>
</dbReference>
<dbReference type="EMBL" id="CAVMBE010000024">
    <property type="protein sequence ID" value="CAK4010114.1"/>
    <property type="molecule type" value="Genomic_DNA"/>
</dbReference>
<keyword evidence="1" id="KW-0862">Zinc</keyword>
<dbReference type="SUPFAM" id="SSF57850">
    <property type="entry name" value="RING/U-box"/>
    <property type="match status" value="1"/>
</dbReference>
<evidence type="ECO:0000313" key="5">
    <source>
        <dbReference type="EMBL" id="CAK4010114.1"/>
    </source>
</evidence>
<dbReference type="PROSITE" id="PS50966">
    <property type="entry name" value="ZF_SWIM"/>
    <property type="match status" value="1"/>
</dbReference>
<reference evidence="5" key="1">
    <citation type="submission" date="2023-11" db="EMBL/GenBank/DDBJ databases">
        <authorList>
            <person name="Alioto T."/>
            <person name="Alioto T."/>
            <person name="Gomez Garrido J."/>
        </authorList>
    </citation>
    <scope>NUCLEOTIDE SEQUENCE</scope>
</reference>
<dbReference type="Gene3D" id="3.30.40.10">
    <property type="entry name" value="Zinc/RING finger domain, C3HC4 (zinc finger)"/>
    <property type="match status" value="1"/>
</dbReference>
<feature type="compositionally biased region" description="Acidic residues" evidence="2">
    <location>
        <begin position="51"/>
        <end position="63"/>
    </location>
</feature>
<evidence type="ECO:0000313" key="6">
    <source>
        <dbReference type="Proteomes" id="UP001296104"/>
    </source>
</evidence>
<dbReference type="AlphaFoldDB" id="A0AAI8YYQ3"/>